<comment type="caution">
    <text evidence="1">The sequence shown here is derived from an EMBL/GenBank/DDBJ whole genome shotgun (WGS) entry which is preliminary data.</text>
</comment>
<reference evidence="1 2" key="1">
    <citation type="submission" date="2015-02" db="EMBL/GenBank/DDBJ databases">
        <title>Draft genome of a novel marine cyanobacterium (Chroococcales) isolated from South Atlantic Ocean.</title>
        <authorList>
            <person name="Rigonato J."/>
            <person name="Alvarenga D.O."/>
            <person name="Branco L.H."/>
            <person name="Varani A.M."/>
            <person name="Brandini F.P."/>
            <person name="Fiore M.F."/>
        </authorList>
    </citation>
    <scope>NUCLEOTIDE SEQUENCE [LARGE SCALE GENOMIC DNA]</scope>
    <source>
        <strain evidence="1 2">CENA595</strain>
    </source>
</reference>
<keyword evidence="2" id="KW-1185">Reference proteome</keyword>
<evidence type="ECO:0000313" key="2">
    <source>
        <dbReference type="Proteomes" id="UP000032452"/>
    </source>
</evidence>
<dbReference type="EMBL" id="JYON01000007">
    <property type="protein sequence ID" value="KJH72156.1"/>
    <property type="molecule type" value="Genomic_DNA"/>
</dbReference>
<dbReference type="Proteomes" id="UP000032452">
    <property type="component" value="Unassembled WGS sequence"/>
</dbReference>
<dbReference type="AlphaFoldDB" id="A0A0D8ZY49"/>
<gene>
    <name evidence="1" type="ORF">UH38_08810</name>
</gene>
<dbReference type="OrthoDB" id="9805017at2"/>
<sequence length="285" mass="30931">MKIGSKFLWTGIVSVAFATGLGITPVLAELSEVGPTSAETGNFPQWYKDSNGLQLDLCLAGSIDRPNPPNYCLTEPPDQTKAPYVDNDNPAESNFPDEAFWWTAEARLARNNGSASLVLATEAAFANEEVIDGDQMVFNRTRIRAQGLGMVNGRRYRVTYPYGQETLTATQKDRRKPVEISFNQDFGCVVTATTECNFRDVLAPTGNRGRTKNLVGRPWLVWDPAVAPAAPPGYVGDPNVDHTITGSPTGNNVFRIEELDSSGNPVRTIAQTNLFSVSGKISGSN</sequence>
<organism evidence="1 2">
    <name type="scientific">Aliterella atlantica CENA595</name>
    <dbReference type="NCBI Taxonomy" id="1618023"/>
    <lineage>
        <taxon>Bacteria</taxon>
        <taxon>Bacillati</taxon>
        <taxon>Cyanobacteriota</taxon>
        <taxon>Cyanophyceae</taxon>
        <taxon>Chroococcidiopsidales</taxon>
        <taxon>Aliterellaceae</taxon>
        <taxon>Aliterella</taxon>
    </lineage>
</organism>
<name>A0A0D8ZY49_9CYAN</name>
<accession>A0A0D8ZY49</accession>
<evidence type="ECO:0000313" key="1">
    <source>
        <dbReference type="EMBL" id="KJH72156.1"/>
    </source>
</evidence>
<proteinExistence type="predicted"/>
<dbReference type="STRING" id="1618023.UH38_08810"/>
<dbReference type="RefSeq" id="WP_045054281.1">
    <property type="nucleotide sequence ID" value="NZ_CAWMDP010000040.1"/>
</dbReference>
<protein>
    <submittedName>
        <fullName evidence="1">Uncharacterized protein</fullName>
    </submittedName>
</protein>